<dbReference type="Gene3D" id="1.20.1250.20">
    <property type="entry name" value="MFS general substrate transporter like domains"/>
    <property type="match status" value="1"/>
</dbReference>
<comment type="caution">
    <text evidence="9">The sequence shown here is derived from an EMBL/GenBank/DDBJ whole genome shotgun (WGS) entry which is preliminary data.</text>
</comment>
<keyword evidence="5 7" id="KW-1133">Transmembrane helix</keyword>
<dbReference type="PATRIC" id="fig|872965.6.peg.2153"/>
<evidence type="ECO:0000256" key="2">
    <source>
        <dbReference type="ARBA" id="ARBA00022448"/>
    </source>
</evidence>
<evidence type="ECO:0000313" key="10">
    <source>
        <dbReference type="Proteomes" id="UP000050502"/>
    </source>
</evidence>
<dbReference type="AlphaFoldDB" id="A0A0P6YC97"/>
<evidence type="ECO:0000313" key="9">
    <source>
        <dbReference type="EMBL" id="KPL87945.1"/>
    </source>
</evidence>
<keyword evidence="4 7" id="KW-0812">Transmembrane</keyword>
<feature type="transmembrane region" description="Helical" evidence="7">
    <location>
        <begin position="393"/>
        <end position="416"/>
    </location>
</feature>
<feature type="transmembrane region" description="Helical" evidence="7">
    <location>
        <begin position="153"/>
        <end position="181"/>
    </location>
</feature>
<keyword evidence="6 7" id="KW-0472">Membrane</keyword>
<feature type="transmembrane region" description="Helical" evidence="7">
    <location>
        <begin position="68"/>
        <end position="89"/>
    </location>
</feature>
<dbReference type="Pfam" id="PF07690">
    <property type="entry name" value="MFS_1"/>
    <property type="match status" value="1"/>
</dbReference>
<name>A0A0P6YC97_9CHLR</name>
<keyword evidence="2" id="KW-0813">Transport</keyword>
<feature type="transmembrane region" description="Helical" evidence="7">
    <location>
        <begin position="95"/>
        <end position="116"/>
    </location>
</feature>
<feature type="transmembrane region" description="Helical" evidence="7">
    <location>
        <begin position="36"/>
        <end position="61"/>
    </location>
</feature>
<evidence type="ECO:0000256" key="5">
    <source>
        <dbReference type="ARBA" id="ARBA00022989"/>
    </source>
</evidence>
<reference evidence="9 10" key="1">
    <citation type="submission" date="2015-07" db="EMBL/GenBank/DDBJ databases">
        <title>Whole genome sequence of Ardenticatena maritima DSM 23922.</title>
        <authorList>
            <person name="Hemp J."/>
            <person name="Ward L.M."/>
            <person name="Pace L.A."/>
            <person name="Fischer W.W."/>
        </authorList>
    </citation>
    <scope>NUCLEOTIDE SEQUENCE [LARGE SCALE GENOMIC DNA]</scope>
    <source>
        <strain evidence="9 10">110S</strain>
    </source>
</reference>
<dbReference type="EMBL" id="LGKN01000005">
    <property type="protein sequence ID" value="KPL87945.1"/>
    <property type="molecule type" value="Genomic_DNA"/>
</dbReference>
<dbReference type="PANTHER" id="PTHR43266">
    <property type="entry name" value="MACROLIDE-EFFLUX PROTEIN"/>
    <property type="match status" value="1"/>
</dbReference>
<feature type="transmembrane region" description="Helical" evidence="7">
    <location>
        <begin position="304"/>
        <end position="322"/>
    </location>
</feature>
<feature type="domain" description="Major facilitator superfamily (MFS) profile" evidence="8">
    <location>
        <begin position="1"/>
        <end position="185"/>
    </location>
</feature>
<dbReference type="InterPro" id="IPR036259">
    <property type="entry name" value="MFS_trans_sf"/>
</dbReference>
<dbReference type="CDD" id="cd06173">
    <property type="entry name" value="MFS_MefA_like"/>
    <property type="match status" value="1"/>
</dbReference>
<dbReference type="RefSeq" id="WP_200907159.1">
    <property type="nucleotide sequence ID" value="NZ_BBZA01000015.1"/>
</dbReference>
<accession>A0A0P6YC97</accession>
<evidence type="ECO:0000256" key="4">
    <source>
        <dbReference type="ARBA" id="ARBA00022692"/>
    </source>
</evidence>
<dbReference type="PANTHER" id="PTHR43266:SF2">
    <property type="entry name" value="MAJOR FACILITATOR SUPERFAMILY (MFS) PROFILE DOMAIN-CONTAINING PROTEIN"/>
    <property type="match status" value="1"/>
</dbReference>
<evidence type="ECO:0000256" key="6">
    <source>
        <dbReference type="ARBA" id="ARBA00023136"/>
    </source>
</evidence>
<feature type="transmembrane region" description="Helical" evidence="7">
    <location>
        <begin position="254"/>
        <end position="273"/>
    </location>
</feature>
<feature type="transmembrane region" description="Helical" evidence="7">
    <location>
        <begin position="343"/>
        <end position="364"/>
    </location>
</feature>
<organism evidence="9 10">
    <name type="scientific">Ardenticatena maritima</name>
    <dbReference type="NCBI Taxonomy" id="872965"/>
    <lineage>
        <taxon>Bacteria</taxon>
        <taxon>Bacillati</taxon>
        <taxon>Chloroflexota</taxon>
        <taxon>Ardenticatenia</taxon>
        <taxon>Ardenticatenales</taxon>
        <taxon>Ardenticatenaceae</taxon>
        <taxon>Ardenticatena</taxon>
    </lineage>
</organism>
<dbReference type="GO" id="GO:0022857">
    <property type="term" value="F:transmembrane transporter activity"/>
    <property type="evidence" value="ECO:0007669"/>
    <property type="project" value="InterPro"/>
</dbReference>
<evidence type="ECO:0000256" key="3">
    <source>
        <dbReference type="ARBA" id="ARBA00022475"/>
    </source>
</evidence>
<dbReference type="InterPro" id="IPR020846">
    <property type="entry name" value="MFS_dom"/>
</dbReference>
<sequence length="441" mass="46898">MRAFFVVWIGQVVSLVGTAMSAFALTIWAWQTTGEATALALVGFFSFAPQILFSPTAGALVDRWNRKVVMALSDLASAVVTAAIWLLYVTGHLEIWHLYVGGFISGTFQAFQWPAYSAAITTMVEKEHYARASGMMSLAEGVSQIFAPPLAAALLAFIGIGGVLFIDLVTFVMALVALLLVPIPTPPRTAEGEASRSSLWQESLYGFRYILARPSLLGLQLTFFWSNFVTTFGFVLATPMILARTNNNELALGSVQSAFGVGGVLGAVLLSVWGGPKRRIHGVLMGFILASLLGETVMGLGRSLPVWMAAAFCTAVLLPILNGSNQAIWQSKVAPDVQGRVFAARRMIAQITAPLAMLLAGPLADNIFEPALRSGDTWLGRLFAPMVGTGPGAGMAAILVLSGVLGALAGVVGYLIPAIRDVEHLLPDHETQTIRAEAAHI</sequence>
<protein>
    <submittedName>
        <fullName evidence="9">Macrolide transporter</fullName>
    </submittedName>
</protein>
<feature type="transmembrane region" description="Helical" evidence="7">
    <location>
        <begin position="280"/>
        <end position="298"/>
    </location>
</feature>
<dbReference type="Proteomes" id="UP000050502">
    <property type="component" value="Unassembled WGS sequence"/>
</dbReference>
<dbReference type="SUPFAM" id="SSF103473">
    <property type="entry name" value="MFS general substrate transporter"/>
    <property type="match status" value="1"/>
</dbReference>
<evidence type="ECO:0000256" key="7">
    <source>
        <dbReference type="SAM" id="Phobius"/>
    </source>
</evidence>
<evidence type="ECO:0000256" key="1">
    <source>
        <dbReference type="ARBA" id="ARBA00004651"/>
    </source>
</evidence>
<keyword evidence="3" id="KW-1003">Cell membrane</keyword>
<evidence type="ECO:0000259" key="8">
    <source>
        <dbReference type="PROSITE" id="PS50850"/>
    </source>
</evidence>
<dbReference type="GO" id="GO:0005886">
    <property type="term" value="C:plasma membrane"/>
    <property type="evidence" value="ECO:0007669"/>
    <property type="project" value="UniProtKB-SubCell"/>
</dbReference>
<feature type="transmembrane region" description="Helical" evidence="7">
    <location>
        <begin position="7"/>
        <end position="30"/>
    </location>
</feature>
<dbReference type="PROSITE" id="PS50850">
    <property type="entry name" value="MFS"/>
    <property type="match status" value="1"/>
</dbReference>
<comment type="subcellular location">
    <subcellularLocation>
        <location evidence="1">Cell membrane</location>
        <topology evidence="1">Multi-pass membrane protein</topology>
    </subcellularLocation>
</comment>
<feature type="transmembrane region" description="Helical" evidence="7">
    <location>
        <begin position="216"/>
        <end position="242"/>
    </location>
</feature>
<gene>
    <name evidence="9" type="ORF">SE16_10495</name>
</gene>
<dbReference type="InterPro" id="IPR011701">
    <property type="entry name" value="MFS"/>
</dbReference>
<proteinExistence type="predicted"/>